<feature type="domain" description="Cytochrome oxidase subunit I profile" evidence="23">
    <location>
        <begin position="1"/>
        <end position="162"/>
    </location>
</feature>
<organism evidence="24 25">
    <name type="scientific">Acromyrmex heyeri</name>
    <dbReference type="NCBI Taxonomy" id="230685"/>
    <lineage>
        <taxon>Eukaryota</taxon>
        <taxon>Metazoa</taxon>
        <taxon>Ecdysozoa</taxon>
        <taxon>Arthropoda</taxon>
        <taxon>Hexapoda</taxon>
        <taxon>Insecta</taxon>
        <taxon>Pterygota</taxon>
        <taxon>Neoptera</taxon>
        <taxon>Endopterygota</taxon>
        <taxon>Hymenoptera</taxon>
        <taxon>Apocrita</taxon>
        <taxon>Aculeata</taxon>
        <taxon>Formicoidea</taxon>
        <taxon>Formicidae</taxon>
        <taxon>Myrmicinae</taxon>
        <taxon>Acromyrmex</taxon>
    </lineage>
</organism>
<dbReference type="GO" id="GO:0015986">
    <property type="term" value="P:proton motive force-driven ATP synthesis"/>
    <property type="evidence" value="ECO:0007669"/>
    <property type="project" value="InterPro"/>
</dbReference>
<evidence type="ECO:0000256" key="21">
    <source>
        <dbReference type="ARBA" id="ARBA00032715"/>
    </source>
</evidence>
<name>A0A836K2R7_9HYME</name>
<evidence type="ECO:0000256" key="17">
    <source>
        <dbReference type="ARBA" id="ARBA00022989"/>
    </source>
</evidence>
<comment type="similarity">
    <text evidence="6">Belongs to the heme-copper respiratory oxidase family.</text>
</comment>
<feature type="transmembrane region" description="Helical" evidence="22">
    <location>
        <begin position="192"/>
        <end position="219"/>
    </location>
</feature>
<feature type="transmembrane region" description="Helical" evidence="22">
    <location>
        <begin position="162"/>
        <end position="180"/>
    </location>
</feature>
<dbReference type="GO" id="GO:0020037">
    <property type="term" value="F:heme binding"/>
    <property type="evidence" value="ECO:0007669"/>
    <property type="project" value="InterPro"/>
</dbReference>
<evidence type="ECO:0000256" key="6">
    <source>
        <dbReference type="ARBA" id="ARBA00009578"/>
    </source>
</evidence>
<evidence type="ECO:0000256" key="7">
    <source>
        <dbReference type="ARBA" id="ARBA00011164"/>
    </source>
</evidence>
<gene>
    <name evidence="24" type="primary">atpase6_2</name>
    <name evidence="24" type="ORF">G6Z77_0015180</name>
</gene>
<keyword evidence="18" id="KW-0406">Ion transport</keyword>
<dbReference type="GO" id="GO:0015990">
    <property type="term" value="P:electron transport coupled proton transport"/>
    <property type="evidence" value="ECO:0007669"/>
    <property type="project" value="TreeGrafter"/>
</dbReference>
<dbReference type="InterPro" id="IPR023616">
    <property type="entry name" value="Cyt_c_oxase-like_su1_dom"/>
</dbReference>
<feature type="transmembrane region" description="Helical" evidence="22">
    <location>
        <begin position="96"/>
        <end position="119"/>
    </location>
</feature>
<keyword evidence="16" id="KW-0249">Electron transport</keyword>
<proteinExistence type="inferred from homology"/>
<evidence type="ECO:0000256" key="2">
    <source>
        <dbReference type="ARBA" id="ARBA00002070"/>
    </source>
</evidence>
<evidence type="ECO:0000256" key="9">
    <source>
        <dbReference type="ARBA" id="ARBA00015947"/>
    </source>
</evidence>
<comment type="subcellular location">
    <subcellularLocation>
        <location evidence="3">Membrane</location>
        <topology evidence="3">Multi-pass membrane protein</topology>
    </subcellularLocation>
</comment>
<feature type="transmembrane region" description="Helical" evidence="22">
    <location>
        <begin position="125"/>
        <end position="150"/>
    </location>
</feature>
<evidence type="ECO:0000259" key="23">
    <source>
        <dbReference type="PROSITE" id="PS50855"/>
    </source>
</evidence>
<dbReference type="PROSITE" id="PS00449">
    <property type="entry name" value="ATPASE_A"/>
    <property type="match status" value="1"/>
</dbReference>
<accession>A0A836K2R7</accession>
<dbReference type="Pfam" id="PF00119">
    <property type="entry name" value="ATP-synt_A"/>
    <property type="match status" value="1"/>
</dbReference>
<keyword evidence="13 22" id="KW-0812">Transmembrane</keyword>
<feature type="non-terminal residue" evidence="24">
    <location>
        <position position="230"/>
    </location>
</feature>
<evidence type="ECO:0000256" key="8">
    <source>
        <dbReference type="ARBA" id="ARBA00011648"/>
    </source>
</evidence>
<evidence type="ECO:0000256" key="1">
    <source>
        <dbReference type="ARBA" id="ARBA00001971"/>
    </source>
</evidence>
<dbReference type="UniPathway" id="UPA00705"/>
<evidence type="ECO:0000256" key="13">
    <source>
        <dbReference type="ARBA" id="ARBA00022692"/>
    </source>
</evidence>
<keyword evidence="10" id="KW-0813">Transport</keyword>
<evidence type="ECO:0000256" key="15">
    <source>
        <dbReference type="ARBA" id="ARBA00022781"/>
    </source>
</evidence>
<dbReference type="OrthoDB" id="7490198at2759"/>
<dbReference type="GO" id="GO:0046872">
    <property type="term" value="F:metal ion binding"/>
    <property type="evidence" value="ECO:0007669"/>
    <property type="project" value="UniProtKB-KW"/>
</dbReference>
<keyword evidence="17 22" id="KW-1133">Transmembrane helix</keyword>
<keyword evidence="14" id="KW-0479">Metal-binding</keyword>
<evidence type="ECO:0000256" key="14">
    <source>
        <dbReference type="ARBA" id="ARBA00022723"/>
    </source>
</evidence>
<dbReference type="Gene3D" id="1.20.120.220">
    <property type="entry name" value="ATP synthase, F0 complex, subunit A"/>
    <property type="match status" value="1"/>
</dbReference>
<evidence type="ECO:0000256" key="19">
    <source>
        <dbReference type="ARBA" id="ARBA00023136"/>
    </source>
</evidence>
<dbReference type="InterPro" id="IPR000568">
    <property type="entry name" value="ATP_synth_F0_asu"/>
</dbReference>
<dbReference type="InterPro" id="IPR035908">
    <property type="entry name" value="F0_ATP_A_sf"/>
</dbReference>
<evidence type="ECO:0000256" key="12">
    <source>
        <dbReference type="ARBA" id="ARBA00022660"/>
    </source>
</evidence>
<evidence type="ECO:0000256" key="3">
    <source>
        <dbReference type="ARBA" id="ARBA00004141"/>
    </source>
</evidence>
<keyword evidence="19 22" id="KW-0472">Membrane</keyword>
<keyword evidence="12" id="KW-0679">Respiratory chain</keyword>
<dbReference type="PROSITE" id="PS50855">
    <property type="entry name" value="COX1"/>
    <property type="match status" value="1"/>
</dbReference>
<dbReference type="PRINTS" id="PR00123">
    <property type="entry name" value="ATPASEA"/>
</dbReference>
<dbReference type="PANTHER" id="PTHR10422">
    <property type="entry name" value="CYTOCHROME C OXIDASE SUBUNIT 1"/>
    <property type="match status" value="1"/>
</dbReference>
<dbReference type="InterPro" id="IPR000883">
    <property type="entry name" value="Cyt_C_Oxase_1"/>
</dbReference>
<dbReference type="InterPro" id="IPR023011">
    <property type="entry name" value="ATP_synth_F0_asu_AS"/>
</dbReference>
<dbReference type="GO" id="GO:0004129">
    <property type="term" value="F:cytochrome-c oxidase activity"/>
    <property type="evidence" value="ECO:0007669"/>
    <property type="project" value="InterPro"/>
</dbReference>
<feature type="transmembrane region" description="Helical" evidence="22">
    <location>
        <begin position="51"/>
        <end position="75"/>
    </location>
</feature>
<evidence type="ECO:0000256" key="5">
    <source>
        <dbReference type="ARBA" id="ARBA00006810"/>
    </source>
</evidence>
<dbReference type="GO" id="GO:0005739">
    <property type="term" value="C:mitochondrion"/>
    <property type="evidence" value="ECO:0007669"/>
    <property type="project" value="GOC"/>
</dbReference>
<evidence type="ECO:0000313" key="25">
    <source>
        <dbReference type="Proteomes" id="UP000670152"/>
    </source>
</evidence>
<evidence type="ECO:0000256" key="18">
    <source>
        <dbReference type="ARBA" id="ARBA00023065"/>
    </source>
</evidence>
<evidence type="ECO:0000313" key="24">
    <source>
        <dbReference type="EMBL" id="KAG5336855.1"/>
    </source>
</evidence>
<keyword evidence="11" id="KW-0138">CF(0)</keyword>
<evidence type="ECO:0000256" key="16">
    <source>
        <dbReference type="ARBA" id="ARBA00022982"/>
    </source>
</evidence>
<evidence type="ECO:0000256" key="4">
    <source>
        <dbReference type="ARBA" id="ARBA00004673"/>
    </source>
</evidence>
<comment type="caution">
    <text evidence="24">The sequence shown here is derived from an EMBL/GenBank/DDBJ whole genome shotgun (WGS) entry which is preliminary data.</text>
</comment>
<comment type="pathway">
    <text evidence="4">Energy metabolism; oxidative phosphorylation.</text>
</comment>
<comment type="cofactor">
    <cofactor evidence="1">
        <name>heme</name>
        <dbReference type="ChEBI" id="CHEBI:30413"/>
    </cofactor>
</comment>
<protein>
    <recommendedName>
        <fullName evidence="9">Cytochrome c oxidase subunit 1</fullName>
    </recommendedName>
    <alternativeName>
        <fullName evidence="21">Cytochrome c oxidase polypeptide I</fullName>
    </alternativeName>
</protein>
<reference evidence="24 25" key="1">
    <citation type="submission" date="2020-02" db="EMBL/GenBank/DDBJ databases">
        <title>Relaxed selection underlies rapid genomic changes in the transitions from sociality to social parasitism in ants.</title>
        <authorList>
            <person name="Bi X."/>
        </authorList>
    </citation>
    <scope>NUCLEOTIDE SEQUENCE [LARGE SCALE GENOMIC DNA]</scope>
    <source>
        <strain evidence="24">BGI-DK2014b</strain>
        <tissue evidence="24">Whole body</tissue>
    </source>
</reference>
<evidence type="ECO:0000256" key="11">
    <source>
        <dbReference type="ARBA" id="ARBA00022547"/>
    </source>
</evidence>
<comment type="similarity">
    <text evidence="5">Belongs to the ATPase A chain family.</text>
</comment>
<evidence type="ECO:0000256" key="22">
    <source>
        <dbReference type="SAM" id="Phobius"/>
    </source>
</evidence>
<dbReference type="PANTHER" id="PTHR10422:SF18">
    <property type="entry name" value="CYTOCHROME C OXIDASE SUBUNIT 1"/>
    <property type="match status" value="1"/>
</dbReference>
<comment type="subunit">
    <text evidence="7">Component of the cytochrome c oxidase (complex IV, CIV), a multisubunit enzyme composed of a catalytic core of 3 subunits and several supernumerary subunits. The complex exists as a monomer or a dimer and forms supercomplexes (SCs) in the inner mitochondrial membrane with ubiquinol-cytochrome c oxidoreductase (cytochrome b-c1 complex, complex III, CIII).</text>
</comment>
<evidence type="ECO:0000256" key="10">
    <source>
        <dbReference type="ARBA" id="ARBA00022448"/>
    </source>
</evidence>
<dbReference type="GO" id="GO:0045259">
    <property type="term" value="C:proton-transporting ATP synthase complex"/>
    <property type="evidence" value="ECO:0007669"/>
    <property type="project" value="UniProtKB-KW"/>
</dbReference>
<dbReference type="GO" id="GO:0006123">
    <property type="term" value="P:mitochondrial electron transport, cytochrome c to oxygen"/>
    <property type="evidence" value="ECO:0007669"/>
    <property type="project" value="TreeGrafter"/>
</dbReference>
<dbReference type="CDD" id="cd00310">
    <property type="entry name" value="ATP-synt_Fo_a_6"/>
    <property type="match status" value="1"/>
</dbReference>
<dbReference type="AlphaFoldDB" id="A0A836K2R7"/>
<dbReference type="EMBL" id="JAANIB010003710">
    <property type="protein sequence ID" value="KAG5336855.1"/>
    <property type="molecule type" value="Genomic_DNA"/>
</dbReference>
<keyword evidence="25" id="KW-1185">Reference proteome</keyword>
<keyword evidence="15" id="KW-0375">Hydrogen ion transport</keyword>
<dbReference type="Proteomes" id="UP000670152">
    <property type="component" value="Unassembled WGS sequence"/>
</dbReference>
<feature type="non-terminal residue" evidence="24">
    <location>
        <position position="1"/>
    </location>
</feature>
<keyword evidence="20" id="KW-0066">ATP synthesis</keyword>
<evidence type="ECO:0000256" key="20">
    <source>
        <dbReference type="ARBA" id="ARBA00023310"/>
    </source>
</evidence>
<comment type="function">
    <text evidence="2">Mitochondrial membrane ATP synthase (F(1)F(0) ATP synthase or Complex V) produces ATP from ADP in the presence of a proton gradient across the membrane which is generated by electron transport complexes of the respiratory chain. F-type ATPases consist of two structural domains, F(1) - containing the extramembraneous catalytic core and F(0) - containing the membrane proton channel, linked together by a central stalk and a peripheral stalk. During catalysis, ATP synthesis in the catalytic domain of F(1) is coupled via a rotary mechanism of the central stalk subunits to proton translocation. Key component of the proton channel; it may play a direct role in the translocation of protons across the membrane.</text>
</comment>
<comment type="subunit">
    <text evidence="8">F-type ATPases have 2 components, CF(1) - the catalytic core - and CF(0) - the membrane proton channel. CF(1) has five subunits: alpha(3), beta(3), gamma(1), delta(1), epsilon(1). CF(0) has three main subunits: a, b and c.</text>
</comment>
<sequence>FFSTNHKDIGILYFIFAIRSGNIGSAINVLFRSELGSYRSLINNYQIYNSLITNHAFIIIFFILILPGLISHIILNERGKKIYMLFSTIFIRVAHFHYVLSIFSLISGSMVRLILFRIINYLNNLLAHLTPLGTLFILISFILIPFIVIIESISLIIRSFTLAIRLTANIIAGHLILTLLGSSRTNIFNPAILLILISIQILLYTLYFEIAVSLIQALFSILSTLYKREA</sequence>
<dbReference type="SUPFAM" id="SSF81336">
    <property type="entry name" value="F1F0 ATP synthase subunit A"/>
    <property type="match status" value="1"/>
</dbReference>
<feature type="transmembrane region" description="Helical" evidence="22">
    <location>
        <begin position="12"/>
        <end position="31"/>
    </location>
</feature>